<accession>A0A6A7WD85</accession>
<comment type="caution">
    <text evidence="1">The sequence shown here is derived from an EMBL/GenBank/DDBJ whole genome shotgun (WGS) entry which is preliminary data.</text>
</comment>
<dbReference type="EMBL" id="VZAD01000080">
    <property type="protein sequence ID" value="MQP12444.1"/>
    <property type="molecule type" value="Genomic_DNA"/>
</dbReference>
<proteinExistence type="predicted"/>
<organism evidence="1 2">
    <name type="scientific">Segatella copri</name>
    <dbReference type="NCBI Taxonomy" id="165179"/>
    <lineage>
        <taxon>Bacteria</taxon>
        <taxon>Pseudomonadati</taxon>
        <taxon>Bacteroidota</taxon>
        <taxon>Bacteroidia</taxon>
        <taxon>Bacteroidales</taxon>
        <taxon>Prevotellaceae</taxon>
        <taxon>Segatella</taxon>
    </lineage>
</organism>
<gene>
    <name evidence="1" type="ORF">F7D20_10875</name>
</gene>
<evidence type="ECO:0000313" key="2">
    <source>
        <dbReference type="Proteomes" id="UP000384372"/>
    </source>
</evidence>
<sequence>MKETNSINDLRNLLQQKWLLDGNCIEKKFQHLASILLHDVAILKGNKKYILTDIEFYFYCPTHQDIITYPRNSKAGEWFFHSSGVDLSFESNVCIREKATTGKLVPCLTSNSAFGGILIRGIKHIDYFSDHIEEKYKLNGPMKVCEELFDKFDAFGYADDFPRIILEKHNATSLIKSCHRVNLKSDSKTAKDKVATILANNYCSNDSGSTQDELVLEFDKYLTANYRFII</sequence>
<dbReference type="OrthoDB" id="7871381at2"/>
<evidence type="ECO:0000313" key="1">
    <source>
        <dbReference type="EMBL" id="MQP12444.1"/>
    </source>
</evidence>
<keyword evidence="2" id="KW-1185">Reference proteome</keyword>
<dbReference type="AlphaFoldDB" id="A0A6A7WD85"/>
<name>A0A6A7WD85_9BACT</name>
<dbReference type="Proteomes" id="UP000384372">
    <property type="component" value="Unassembled WGS sequence"/>
</dbReference>
<dbReference type="RefSeq" id="WP_158464048.1">
    <property type="nucleotide sequence ID" value="NZ_VZAD01000080.1"/>
</dbReference>
<protein>
    <submittedName>
        <fullName evidence="1">Uncharacterized protein</fullName>
    </submittedName>
</protein>
<reference evidence="1 2" key="1">
    <citation type="submission" date="2019-09" db="EMBL/GenBank/DDBJ databases">
        <title>Distinct polysaccharide growth profiles of human intestinal Prevotella copri isolates.</title>
        <authorList>
            <person name="Fehlner-Peach H."/>
            <person name="Magnabosco C."/>
            <person name="Raghavan V."/>
            <person name="Scher J.U."/>
            <person name="Tett A."/>
            <person name="Cox L.M."/>
            <person name="Gottsegen C."/>
            <person name="Watters A."/>
            <person name="Wiltshire- Gordon J.D."/>
            <person name="Segata N."/>
            <person name="Bonneau R."/>
            <person name="Littman D.R."/>
        </authorList>
    </citation>
    <scope>NUCLEOTIDE SEQUENCE [LARGE SCALE GENOMIC DNA]</scope>
    <source>
        <strain evidence="2">iAQ1173</strain>
    </source>
</reference>